<feature type="transmembrane region" description="Helical" evidence="1">
    <location>
        <begin position="313"/>
        <end position="336"/>
    </location>
</feature>
<keyword evidence="1" id="KW-0812">Transmembrane</keyword>
<keyword evidence="1" id="KW-0472">Membrane</keyword>
<keyword evidence="4" id="KW-1185">Reference proteome</keyword>
<feature type="transmembrane region" description="Helical" evidence="1">
    <location>
        <begin position="166"/>
        <end position="199"/>
    </location>
</feature>
<dbReference type="Pfam" id="PF01757">
    <property type="entry name" value="Acyl_transf_3"/>
    <property type="match status" value="1"/>
</dbReference>
<evidence type="ECO:0000256" key="1">
    <source>
        <dbReference type="SAM" id="Phobius"/>
    </source>
</evidence>
<feature type="transmembrane region" description="Helical" evidence="1">
    <location>
        <begin position="63"/>
        <end position="85"/>
    </location>
</feature>
<gene>
    <name evidence="3" type="ORF">Cylst_4602</name>
</gene>
<feature type="transmembrane region" description="Helical" evidence="1">
    <location>
        <begin position="242"/>
        <end position="266"/>
    </location>
</feature>
<dbReference type="InterPro" id="IPR050879">
    <property type="entry name" value="Acyltransferase_3"/>
</dbReference>
<name>K9X2K4_9NOST</name>
<dbReference type="EMBL" id="CP003642">
    <property type="protein sequence ID" value="AFZ26673.1"/>
    <property type="molecule type" value="Genomic_DNA"/>
</dbReference>
<feature type="transmembrane region" description="Helical" evidence="1">
    <location>
        <begin position="137"/>
        <end position="159"/>
    </location>
</feature>
<feature type="transmembrane region" description="Helical" evidence="1">
    <location>
        <begin position="21"/>
        <end position="43"/>
    </location>
</feature>
<dbReference type="STRING" id="56107.Cylst_4602"/>
<dbReference type="RefSeq" id="WP_015209911.1">
    <property type="nucleotide sequence ID" value="NC_019757.1"/>
</dbReference>
<reference evidence="3 4" key="1">
    <citation type="submission" date="2012-06" db="EMBL/GenBank/DDBJ databases">
        <title>Finished chromosome of genome of Cylindrospermum stagnale PCC 7417.</title>
        <authorList>
            <consortium name="US DOE Joint Genome Institute"/>
            <person name="Gugger M."/>
            <person name="Coursin T."/>
            <person name="Rippka R."/>
            <person name="Tandeau De Marsac N."/>
            <person name="Huntemann M."/>
            <person name="Wei C.-L."/>
            <person name="Han J."/>
            <person name="Detter J.C."/>
            <person name="Han C."/>
            <person name="Tapia R."/>
            <person name="Chen A."/>
            <person name="Kyrpides N."/>
            <person name="Mavromatis K."/>
            <person name="Markowitz V."/>
            <person name="Szeto E."/>
            <person name="Ivanova N."/>
            <person name="Pagani I."/>
            <person name="Pati A."/>
            <person name="Goodwin L."/>
            <person name="Nordberg H.P."/>
            <person name="Cantor M.N."/>
            <person name="Hua S.X."/>
            <person name="Woyke T."/>
            <person name="Kerfeld C.A."/>
        </authorList>
    </citation>
    <scope>NUCLEOTIDE SEQUENCE [LARGE SCALE GENOMIC DNA]</scope>
    <source>
        <strain evidence="3 4">PCC 7417</strain>
    </source>
</reference>
<dbReference type="AlphaFoldDB" id="K9X2K4"/>
<dbReference type="GO" id="GO:0016747">
    <property type="term" value="F:acyltransferase activity, transferring groups other than amino-acyl groups"/>
    <property type="evidence" value="ECO:0007669"/>
    <property type="project" value="InterPro"/>
</dbReference>
<dbReference type="InterPro" id="IPR002656">
    <property type="entry name" value="Acyl_transf_3_dom"/>
</dbReference>
<keyword evidence="1" id="KW-1133">Transmembrane helix</keyword>
<dbReference type="eggNOG" id="COG1835">
    <property type="taxonomic scope" value="Bacteria"/>
</dbReference>
<protein>
    <submittedName>
        <fullName evidence="3">Putative acyltransferase</fullName>
    </submittedName>
</protein>
<feature type="domain" description="Acyltransferase 3" evidence="2">
    <location>
        <begin position="6"/>
        <end position="336"/>
    </location>
</feature>
<keyword evidence="3" id="KW-0012">Acyltransferase</keyword>
<proteinExistence type="predicted"/>
<dbReference type="Proteomes" id="UP000010475">
    <property type="component" value="Chromosome"/>
</dbReference>
<evidence type="ECO:0000313" key="3">
    <source>
        <dbReference type="EMBL" id="AFZ26673.1"/>
    </source>
</evidence>
<dbReference type="KEGG" id="csg:Cylst_4602"/>
<dbReference type="PANTHER" id="PTHR23028:SF134">
    <property type="entry name" value="PUTATIVE (AFU_ORTHOLOGUE AFUA_4G08520)-RELATED"/>
    <property type="match status" value="1"/>
</dbReference>
<feature type="transmembrane region" description="Helical" evidence="1">
    <location>
        <begin position="273"/>
        <end position="293"/>
    </location>
</feature>
<dbReference type="OrthoDB" id="572802at2"/>
<feature type="transmembrane region" description="Helical" evidence="1">
    <location>
        <begin position="106"/>
        <end position="125"/>
    </location>
</feature>
<dbReference type="HOGENOM" id="CLU_005679_13_8_3"/>
<accession>K9X2K4</accession>
<sequence length="363" mass="41909">MEILKYHILFFMEMIIFHSPFSFFYNGEFAVSIFFVLSGYVLTRSYFINGDDNILVKRVFARYPRLVIPALISNILVYLLLKLNLYKIKELALTNGAEKLFSYQQLFIFPNALQQMLTSSFFTTWLSNHDYSKMFNLVLWTMTIEFKGSLLVLAMAFFIKKTKYKILVIFMLSGLFLCFSKTNGIYYIAFLLGLLLASYEIKVLSTRSNYWVKLGLVISLYLGGYNHDSQGYFFIFHRFDTFLISLANPGTVYHVIAATILIFTVLKSTRIQNFLASPIIVYFGHISFPLYLVHQPLIFSICSLSFLYTNKTIGYHPSALLALVILVLVTLPISILSRNTIEQFSIKVSHEFAKFMLLNSSQD</sequence>
<evidence type="ECO:0000313" key="4">
    <source>
        <dbReference type="Proteomes" id="UP000010475"/>
    </source>
</evidence>
<organism evidence="3 4">
    <name type="scientific">Cylindrospermum stagnale PCC 7417</name>
    <dbReference type="NCBI Taxonomy" id="56107"/>
    <lineage>
        <taxon>Bacteria</taxon>
        <taxon>Bacillati</taxon>
        <taxon>Cyanobacteriota</taxon>
        <taxon>Cyanophyceae</taxon>
        <taxon>Nostocales</taxon>
        <taxon>Nostocaceae</taxon>
        <taxon>Cylindrospermum</taxon>
    </lineage>
</organism>
<evidence type="ECO:0000259" key="2">
    <source>
        <dbReference type="Pfam" id="PF01757"/>
    </source>
</evidence>
<dbReference type="PANTHER" id="PTHR23028">
    <property type="entry name" value="ACETYLTRANSFERASE"/>
    <property type="match status" value="1"/>
</dbReference>
<keyword evidence="3" id="KW-0808">Transferase</keyword>